<protein>
    <recommendedName>
        <fullName evidence="4">Chromo domain-containing protein</fullName>
    </recommendedName>
</protein>
<proteinExistence type="predicted"/>
<evidence type="ECO:0000256" key="1">
    <source>
        <dbReference type="SAM" id="MobiDB-lite"/>
    </source>
</evidence>
<gene>
    <name evidence="2" type="ORF">BSTOLATCC_MIC20494</name>
</gene>
<feature type="region of interest" description="Disordered" evidence="1">
    <location>
        <begin position="67"/>
        <end position="180"/>
    </location>
</feature>
<dbReference type="Proteomes" id="UP001162131">
    <property type="component" value="Unassembled WGS sequence"/>
</dbReference>
<feature type="compositionally biased region" description="Polar residues" evidence="1">
    <location>
        <begin position="133"/>
        <end position="142"/>
    </location>
</feature>
<name>A0AAU9IXZ0_9CILI</name>
<dbReference type="EMBL" id="CAJZBQ010000020">
    <property type="protein sequence ID" value="CAG9318010.1"/>
    <property type="molecule type" value="Genomic_DNA"/>
</dbReference>
<dbReference type="AlphaFoldDB" id="A0AAU9IXZ0"/>
<keyword evidence="3" id="KW-1185">Reference proteome</keyword>
<feature type="compositionally biased region" description="Basic and acidic residues" evidence="1">
    <location>
        <begin position="89"/>
        <end position="99"/>
    </location>
</feature>
<comment type="caution">
    <text evidence="2">The sequence shown here is derived from an EMBL/GenBank/DDBJ whole genome shotgun (WGS) entry which is preliminary data.</text>
</comment>
<sequence>MPKDKLGGNKKATAKDEYQEVEYLSKVYNEYTEEDFYKVRWLNSANGKKSTSLLPIECFDQESQEILKKESESKNKPNKSSKQAVKVAETNEKKPKSGQKESPTSNNLETFEPTSEKKAEAVQQAPIDPETLPKSSIGNITLQALIESEEDLPSKKQKSESKNSAFTDVIDLDEEKEPPKKTIKLSIPSQKKLQTSETLQTPSVEAKEEPPKIAKSFVKAILSSKSPQRPEEQKPIKDINNSRGIKRIRELYKRGDIEKDRPVKILGCYQNNGELKYAVLYRVNKGVCPNIQLVDHQKVMEKYPSLFFEFFTKNAKIKAL</sequence>
<evidence type="ECO:0000313" key="3">
    <source>
        <dbReference type="Proteomes" id="UP001162131"/>
    </source>
</evidence>
<reference evidence="2" key="1">
    <citation type="submission" date="2021-09" db="EMBL/GenBank/DDBJ databases">
        <authorList>
            <consortium name="AG Swart"/>
            <person name="Singh M."/>
            <person name="Singh A."/>
            <person name="Seah K."/>
            <person name="Emmerich C."/>
        </authorList>
    </citation>
    <scope>NUCLEOTIDE SEQUENCE</scope>
    <source>
        <strain evidence="2">ATCC30299</strain>
    </source>
</reference>
<organism evidence="2 3">
    <name type="scientific">Blepharisma stoltei</name>
    <dbReference type="NCBI Taxonomy" id="1481888"/>
    <lineage>
        <taxon>Eukaryota</taxon>
        <taxon>Sar</taxon>
        <taxon>Alveolata</taxon>
        <taxon>Ciliophora</taxon>
        <taxon>Postciliodesmatophora</taxon>
        <taxon>Heterotrichea</taxon>
        <taxon>Heterotrichida</taxon>
        <taxon>Blepharismidae</taxon>
        <taxon>Blepharisma</taxon>
    </lineage>
</organism>
<feature type="compositionally biased region" description="Polar residues" evidence="1">
    <location>
        <begin position="100"/>
        <end position="113"/>
    </location>
</feature>
<evidence type="ECO:0008006" key="4">
    <source>
        <dbReference type="Google" id="ProtNLM"/>
    </source>
</evidence>
<accession>A0AAU9IXZ0</accession>
<evidence type="ECO:0000313" key="2">
    <source>
        <dbReference type="EMBL" id="CAG9318010.1"/>
    </source>
</evidence>
<feature type="compositionally biased region" description="Basic and acidic residues" evidence="1">
    <location>
        <begin position="152"/>
        <end position="161"/>
    </location>
</feature>